<name>A0ABQ3VE18_9CHLR</name>
<proteinExistence type="predicted"/>
<keyword evidence="2" id="KW-1185">Reference proteome</keyword>
<sequence length="47" mass="5868">MYKCCFPPEVLDIDDVARIWCRLDKKWFKSVKRRQRANFMLIKYDKL</sequence>
<reference evidence="1 2" key="1">
    <citation type="journal article" date="2021" name="Int. J. Syst. Evol. Microbiol.">
        <title>Reticulibacter mediterranei gen. nov., sp. nov., within the new family Reticulibacteraceae fam. nov., and Ktedonospora formicarum gen. nov., sp. nov., Ktedonobacter robiniae sp. nov., Dictyobacter formicarum sp. nov. and Dictyobacter arantiisoli sp. nov., belonging to the class Ktedonobacteria.</title>
        <authorList>
            <person name="Yabe S."/>
            <person name="Zheng Y."/>
            <person name="Wang C.M."/>
            <person name="Sakai Y."/>
            <person name="Abe K."/>
            <person name="Yokota A."/>
            <person name="Donadio S."/>
            <person name="Cavaletti L."/>
            <person name="Monciardini P."/>
        </authorList>
    </citation>
    <scope>NUCLEOTIDE SEQUENCE [LARGE SCALE GENOMIC DNA]</scope>
    <source>
        <strain evidence="1 2">SOSP1-9</strain>
    </source>
</reference>
<accession>A0ABQ3VE18</accession>
<comment type="caution">
    <text evidence="1">The sequence shown here is derived from an EMBL/GenBank/DDBJ whole genome shotgun (WGS) entry which is preliminary data.</text>
</comment>
<protein>
    <submittedName>
        <fullName evidence="1">Uncharacterized protein</fullName>
    </submittedName>
</protein>
<dbReference type="EMBL" id="BNJJ01000006">
    <property type="protein sequence ID" value="GHO84402.1"/>
    <property type="molecule type" value="Genomic_DNA"/>
</dbReference>
<evidence type="ECO:0000313" key="2">
    <source>
        <dbReference type="Proteomes" id="UP000635565"/>
    </source>
</evidence>
<gene>
    <name evidence="1" type="ORF">KSZ_24080</name>
</gene>
<evidence type="ECO:0000313" key="1">
    <source>
        <dbReference type="EMBL" id="GHO84402.1"/>
    </source>
</evidence>
<organism evidence="1 2">
    <name type="scientific">Dictyobacter formicarum</name>
    <dbReference type="NCBI Taxonomy" id="2778368"/>
    <lineage>
        <taxon>Bacteria</taxon>
        <taxon>Bacillati</taxon>
        <taxon>Chloroflexota</taxon>
        <taxon>Ktedonobacteria</taxon>
        <taxon>Ktedonobacterales</taxon>
        <taxon>Dictyobacteraceae</taxon>
        <taxon>Dictyobacter</taxon>
    </lineage>
</organism>
<dbReference type="Proteomes" id="UP000635565">
    <property type="component" value="Unassembled WGS sequence"/>
</dbReference>